<name>G5K535_9STRE</name>
<dbReference type="STRING" id="764299.STRIC_1923"/>
<evidence type="ECO:0000313" key="2">
    <source>
        <dbReference type="EMBL" id="EHI69279.1"/>
    </source>
</evidence>
<dbReference type="Pfam" id="PF13443">
    <property type="entry name" value="HTH_26"/>
    <property type="match status" value="1"/>
</dbReference>
<dbReference type="GO" id="GO:0003677">
    <property type="term" value="F:DNA binding"/>
    <property type="evidence" value="ECO:0007669"/>
    <property type="project" value="InterPro"/>
</dbReference>
<dbReference type="eggNOG" id="COG3655">
    <property type="taxonomic scope" value="Bacteria"/>
</dbReference>
<accession>G5K535</accession>
<protein>
    <recommendedName>
        <fullName evidence="1">HTH cro/C1-type domain-containing protein</fullName>
    </recommendedName>
</protein>
<dbReference type="Gene3D" id="1.10.260.40">
    <property type="entry name" value="lambda repressor-like DNA-binding domains"/>
    <property type="match status" value="1"/>
</dbReference>
<dbReference type="InterPro" id="IPR001387">
    <property type="entry name" value="Cro/C1-type_HTH"/>
</dbReference>
<dbReference type="Proteomes" id="UP000003330">
    <property type="component" value="Unassembled WGS sequence"/>
</dbReference>
<dbReference type="InterPro" id="IPR010982">
    <property type="entry name" value="Lambda_DNA-bd_dom_sf"/>
</dbReference>
<keyword evidence="3" id="KW-1185">Reference proteome</keyword>
<proteinExistence type="predicted"/>
<dbReference type="OrthoDB" id="9805309at2"/>
<organism evidence="2 3">
    <name type="scientific">Streptococcus ictaluri 707-05</name>
    <dbReference type="NCBI Taxonomy" id="764299"/>
    <lineage>
        <taxon>Bacteria</taxon>
        <taxon>Bacillati</taxon>
        <taxon>Bacillota</taxon>
        <taxon>Bacilli</taxon>
        <taxon>Lactobacillales</taxon>
        <taxon>Streptococcaceae</taxon>
        <taxon>Streptococcus</taxon>
    </lineage>
</organism>
<feature type="domain" description="HTH cro/C1-type" evidence="1">
    <location>
        <begin position="8"/>
        <end position="68"/>
    </location>
</feature>
<dbReference type="AlphaFoldDB" id="G5K535"/>
<evidence type="ECO:0000313" key="3">
    <source>
        <dbReference type="Proteomes" id="UP000003330"/>
    </source>
</evidence>
<gene>
    <name evidence="2" type="ORF">STRIC_1923</name>
</gene>
<dbReference type="SUPFAM" id="SSF47413">
    <property type="entry name" value="lambda repressor-like DNA-binding domains"/>
    <property type="match status" value="1"/>
</dbReference>
<evidence type="ECO:0000259" key="1">
    <source>
        <dbReference type="Pfam" id="PF13443"/>
    </source>
</evidence>
<comment type="caution">
    <text evidence="2">The sequence shown here is derived from an EMBL/GenBank/DDBJ whole genome shotgun (WGS) entry which is preliminary data.</text>
</comment>
<dbReference type="EMBL" id="AEUX02000007">
    <property type="protein sequence ID" value="EHI69279.1"/>
    <property type="molecule type" value="Genomic_DNA"/>
</dbReference>
<reference evidence="2 3" key="1">
    <citation type="journal article" date="2014" name="Int. J. Syst. Evol. Microbiol.">
        <title>Phylogenomics and the dynamic genome evolution of the genus Streptococcus.</title>
        <authorList>
            <consortium name="The Broad Institute Genome Sequencing Platform"/>
            <person name="Richards V.P."/>
            <person name="Palmer S.R."/>
            <person name="Pavinski Bitar P.D."/>
            <person name="Qin X."/>
            <person name="Weinstock G.M."/>
            <person name="Highlander S.K."/>
            <person name="Town C.D."/>
            <person name="Burne R.A."/>
            <person name="Stanhope M.J."/>
        </authorList>
    </citation>
    <scope>NUCLEOTIDE SEQUENCE [LARGE SCALE GENOMIC DNA]</scope>
    <source>
        <strain evidence="2 3">707-05</strain>
    </source>
</reference>
<dbReference type="RefSeq" id="WP_008090360.1">
    <property type="nucleotide sequence ID" value="NZ_AEUX02000007.1"/>
</dbReference>
<sequence length="70" mass="7931">MLPISYDKLWKLLIDRKMNKSQLKKDAGLSSNIIAKMGKNQPVSLETLVKICQTLSVNIEDIITITEDNK</sequence>